<comment type="pathway">
    <text evidence="1">Protein modification; protein glycosylation.</text>
</comment>
<protein>
    <submittedName>
        <fullName evidence="7">O-linked N-acetylglucosamine transferase</fullName>
    </submittedName>
</protein>
<dbReference type="Gene3D" id="3.40.50.2000">
    <property type="entry name" value="Glycogen Phosphorylase B"/>
    <property type="match status" value="1"/>
</dbReference>
<keyword evidence="5" id="KW-0802">TPR repeat</keyword>
<evidence type="ECO:0000256" key="3">
    <source>
        <dbReference type="ARBA" id="ARBA00022679"/>
    </source>
</evidence>
<keyword evidence="4" id="KW-0677">Repeat</keyword>
<evidence type="ECO:0000259" key="6">
    <source>
        <dbReference type="Pfam" id="PF13844"/>
    </source>
</evidence>
<gene>
    <name evidence="7" type="ORF">HaLaN_12127</name>
</gene>
<dbReference type="PANTHER" id="PTHR44835:SF1">
    <property type="entry name" value="PROTEIN O-GLCNAC TRANSFERASE"/>
    <property type="match status" value="1"/>
</dbReference>
<sequence length="121" mass="13062">VLKLWAQILKTVPRSRLVLKNKPFACDTARAHVLTLLAAEGIESWRVDLLPLAASNAEHLATYSLMDISLDPFPYAGTTTTCESLYMGVPCLTLAGHCHAHNVGLSLLTAVGLAQSMYIKA</sequence>
<dbReference type="InterPro" id="IPR029489">
    <property type="entry name" value="OGT/SEC/SPY_C"/>
</dbReference>
<comment type="caution">
    <text evidence="7">The sequence shown here is derived from an EMBL/GenBank/DDBJ whole genome shotgun (WGS) entry which is preliminary data.</text>
</comment>
<feature type="domain" description="O-GlcNAc transferase C-terminal" evidence="6">
    <location>
        <begin position="2"/>
        <end position="115"/>
    </location>
</feature>
<keyword evidence="8" id="KW-1185">Reference proteome</keyword>
<dbReference type="EMBL" id="BLLF01000905">
    <property type="protein sequence ID" value="GFH15822.1"/>
    <property type="molecule type" value="Genomic_DNA"/>
</dbReference>
<evidence type="ECO:0000256" key="5">
    <source>
        <dbReference type="ARBA" id="ARBA00022803"/>
    </source>
</evidence>
<organism evidence="7 8">
    <name type="scientific">Haematococcus lacustris</name>
    <name type="common">Green alga</name>
    <name type="synonym">Haematococcus pluvialis</name>
    <dbReference type="NCBI Taxonomy" id="44745"/>
    <lineage>
        <taxon>Eukaryota</taxon>
        <taxon>Viridiplantae</taxon>
        <taxon>Chlorophyta</taxon>
        <taxon>core chlorophytes</taxon>
        <taxon>Chlorophyceae</taxon>
        <taxon>CS clade</taxon>
        <taxon>Chlamydomonadales</taxon>
        <taxon>Haematococcaceae</taxon>
        <taxon>Haematococcus</taxon>
    </lineage>
</organism>
<evidence type="ECO:0000256" key="2">
    <source>
        <dbReference type="ARBA" id="ARBA00022676"/>
    </source>
</evidence>
<evidence type="ECO:0000256" key="4">
    <source>
        <dbReference type="ARBA" id="ARBA00022737"/>
    </source>
</evidence>
<dbReference type="Proteomes" id="UP000485058">
    <property type="component" value="Unassembled WGS sequence"/>
</dbReference>
<feature type="non-terminal residue" evidence="7">
    <location>
        <position position="1"/>
    </location>
</feature>
<evidence type="ECO:0000256" key="1">
    <source>
        <dbReference type="ARBA" id="ARBA00004922"/>
    </source>
</evidence>
<proteinExistence type="predicted"/>
<keyword evidence="2" id="KW-0328">Glycosyltransferase</keyword>
<dbReference type="Pfam" id="PF13844">
    <property type="entry name" value="Glyco_transf_41"/>
    <property type="match status" value="1"/>
</dbReference>
<dbReference type="AlphaFoldDB" id="A0A699ZJC7"/>
<reference evidence="7 8" key="1">
    <citation type="submission" date="2020-02" db="EMBL/GenBank/DDBJ databases">
        <title>Draft genome sequence of Haematococcus lacustris strain NIES-144.</title>
        <authorList>
            <person name="Morimoto D."/>
            <person name="Nakagawa S."/>
            <person name="Yoshida T."/>
            <person name="Sawayama S."/>
        </authorList>
    </citation>
    <scope>NUCLEOTIDE SEQUENCE [LARGE SCALE GENOMIC DNA]</scope>
    <source>
        <strain evidence="7 8">NIES-144</strain>
    </source>
</reference>
<keyword evidence="3 7" id="KW-0808">Transferase</keyword>
<dbReference type="GO" id="GO:0016757">
    <property type="term" value="F:glycosyltransferase activity"/>
    <property type="evidence" value="ECO:0007669"/>
    <property type="project" value="UniProtKB-KW"/>
</dbReference>
<evidence type="ECO:0000313" key="8">
    <source>
        <dbReference type="Proteomes" id="UP000485058"/>
    </source>
</evidence>
<dbReference type="PANTHER" id="PTHR44835">
    <property type="entry name" value="UDP-N-ACETYLGLUCOSAMINE--PEPTIDE N-ACETYLGLUCOSAMINYLTRANSFERASE SPINDLY-RELATED"/>
    <property type="match status" value="1"/>
</dbReference>
<evidence type="ECO:0000313" key="7">
    <source>
        <dbReference type="EMBL" id="GFH15822.1"/>
    </source>
</evidence>
<name>A0A699ZJC7_HAELA</name>
<accession>A0A699ZJC7</accession>
<dbReference type="InterPro" id="IPR051939">
    <property type="entry name" value="Glycosyltr_41/O-GlcNAc_trsf"/>
</dbReference>